<gene>
    <name evidence="2" type="ORF">H9935_14560</name>
</gene>
<proteinExistence type="predicted"/>
<evidence type="ECO:0000256" key="1">
    <source>
        <dbReference type="SAM" id="Phobius"/>
    </source>
</evidence>
<evidence type="ECO:0000313" key="3">
    <source>
        <dbReference type="Proteomes" id="UP000823893"/>
    </source>
</evidence>
<dbReference type="Proteomes" id="UP000823893">
    <property type="component" value="Unassembled WGS sequence"/>
</dbReference>
<dbReference type="EMBL" id="DWWV01000200">
    <property type="protein sequence ID" value="HJC11992.1"/>
    <property type="molecule type" value="Genomic_DNA"/>
</dbReference>
<dbReference type="AlphaFoldDB" id="A0A9D2N7T9"/>
<reference evidence="2" key="1">
    <citation type="journal article" date="2021" name="PeerJ">
        <title>Extensive microbial diversity within the chicken gut microbiome revealed by metagenomics and culture.</title>
        <authorList>
            <person name="Gilroy R."/>
            <person name="Ravi A."/>
            <person name="Getino M."/>
            <person name="Pursley I."/>
            <person name="Horton D.L."/>
            <person name="Alikhan N.F."/>
            <person name="Baker D."/>
            <person name="Gharbi K."/>
            <person name="Hall N."/>
            <person name="Watson M."/>
            <person name="Adriaenssens E.M."/>
            <person name="Foster-Nyarko E."/>
            <person name="Jarju S."/>
            <person name="Secka A."/>
            <person name="Antonio M."/>
            <person name="Oren A."/>
            <person name="Chaudhuri R.R."/>
            <person name="La Ragione R."/>
            <person name="Hildebrand F."/>
            <person name="Pallen M.J."/>
        </authorList>
    </citation>
    <scope>NUCLEOTIDE SEQUENCE</scope>
    <source>
        <strain evidence="2">ChiSxjej6B18-287</strain>
    </source>
</reference>
<name>A0A9D2N7T9_9FIRM</name>
<keyword evidence="1" id="KW-0812">Transmembrane</keyword>
<sequence>MKKINVLWTILYLIFLIVFNLIFYMVGGTDHPASVWISYFFIHFAYVMLVCTPFLTKKGRDAAVFGFSISSISAVYFLAEFVVGIIFIFAAPQGFKGAVIVQVILAAIYAVALLTNMIADEHTGAASERREAELQYVKEVSMRLKAVMQDLGMGKTARELERAYDLIHSSPVKTNPQVADLEYAVFRELDHLEKAAAQNNEAAVIESADKLMKLAGERNRKLKLLQ</sequence>
<feature type="transmembrane region" description="Helical" evidence="1">
    <location>
        <begin position="62"/>
        <end position="91"/>
    </location>
</feature>
<evidence type="ECO:0000313" key="2">
    <source>
        <dbReference type="EMBL" id="HJC11992.1"/>
    </source>
</evidence>
<feature type="transmembrane region" description="Helical" evidence="1">
    <location>
        <begin position="33"/>
        <end position="55"/>
    </location>
</feature>
<keyword evidence="1" id="KW-0472">Membrane</keyword>
<comment type="caution">
    <text evidence="2">The sequence shown here is derived from an EMBL/GenBank/DDBJ whole genome shotgun (WGS) entry which is preliminary data.</text>
</comment>
<accession>A0A9D2N7T9</accession>
<feature type="transmembrane region" description="Helical" evidence="1">
    <location>
        <begin position="97"/>
        <end position="119"/>
    </location>
</feature>
<protein>
    <submittedName>
        <fullName evidence="2">Uncharacterized protein</fullName>
    </submittedName>
</protein>
<keyword evidence="1" id="KW-1133">Transmembrane helix</keyword>
<reference evidence="2" key="2">
    <citation type="submission" date="2021-04" db="EMBL/GenBank/DDBJ databases">
        <authorList>
            <person name="Gilroy R."/>
        </authorList>
    </citation>
    <scope>NUCLEOTIDE SEQUENCE</scope>
    <source>
        <strain evidence="2">ChiSxjej6B18-287</strain>
    </source>
</reference>
<feature type="transmembrane region" description="Helical" evidence="1">
    <location>
        <begin position="7"/>
        <end position="27"/>
    </location>
</feature>
<organism evidence="2 3">
    <name type="scientific">Candidatus Blautia merdigallinarum</name>
    <dbReference type="NCBI Taxonomy" id="2838495"/>
    <lineage>
        <taxon>Bacteria</taxon>
        <taxon>Bacillati</taxon>
        <taxon>Bacillota</taxon>
        <taxon>Clostridia</taxon>
        <taxon>Lachnospirales</taxon>
        <taxon>Lachnospiraceae</taxon>
        <taxon>Blautia</taxon>
    </lineage>
</organism>